<dbReference type="InterPro" id="IPR035974">
    <property type="entry name" value="Rap/Ran-GAP_sf"/>
</dbReference>
<dbReference type="EMBL" id="NCKU01000298">
    <property type="protein sequence ID" value="RWS16104.1"/>
    <property type="molecule type" value="Genomic_DNA"/>
</dbReference>
<dbReference type="GO" id="GO:0051898">
    <property type="term" value="P:negative regulation of phosphatidylinositol 3-kinase/protein kinase B signal transduction"/>
    <property type="evidence" value="ECO:0007669"/>
    <property type="project" value="TreeGrafter"/>
</dbReference>
<dbReference type="GO" id="GO:0046627">
    <property type="term" value="P:negative regulation of insulin receptor signaling pathway"/>
    <property type="evidence" value="ECO:0007669"/>
    <property type="project" value="TreeGrafter"/>
</dbReference>
<protein>
    <submittedName>
        <fullName evidence="4">Tuberin-like protein</fullName>
    </submittedName>
</protein>
<dbReference type="FunFam" id="3.40.50.11210:FF:000001">
    <property type="entry name" value="Ral GTPase-activating protein subunit alpha-1 isoform 1"/>
    <property type="match status" value="1"/>
</dbReference>
<proteinExistence type="predicted"/>
<comment type="caution">
    <text evidence="4">The sequence shown here is derived from an EMBL/GenBank/DDBJ whole genome shotgun (WGS) entry which is preliminary data.</text>
</comment>
<feature type="compositionally biased region" description="Basic and acidic residues" evidence="2">
    <location>
        <begin position="759"/>
        <end position="770"/>
    </location>
</feature>
<evidence type="ECO:0000313" key="5">
    <source>
        <dbReference type="Proteomes" id="UP000285301"/>
    </source>
</evidence>
<evidence type="ECO:0000256" key="2">
    <source>
        <dbReference type="SAM" id="MobiDB-lite"/>
    </source>
</evidence>
<dbReference type="Pfam" id="PF02145">
    <property type="entry name" value="Rap_GAP"/>
    <property type="match status" value="1"/>
</dbReference>
<dbReference type="InterPro" id="IPR003913">
    <property type="entry name" value="Tuberin"/>
</dbReference>
<dbReference type="STRING" id="1965070.A0A443RLF2"/>
<dbReference type="Pfam" id="PF03542">
    <property type="entry name" value="Tuberin"/>
    <property type="match status" value="2"/>
</dbReference>
<dbReference type="GO" id="GO:0051056">
    <property type="term" value="P:regulation of small GTPase mediated signal transduction"/>
    <property type="evidence" value="ECO:0007669"/>
    <property type="project" value="InterPro"/>
</dbReference>
<dbReference type="GO" id="GO:0005634">
    <property type="term" value="C:nucleus"/>
    <property type="evidence" value="ECO:0007669"/>
    <property type="project" value="InterPro"/>
</dbReference>
<sequence length="1368" mass="153616">AFQARTDSSFDSQQSNQHQVANSAASEEVNPYTDLKLLRPIVEQILEAHKSRGAVSSKHTHDIILAAFIEQINQCRNPLIALEIILALNRLIKTRLLHSTWDYILDICDHIVSTFAMSAPQTERDILIPENPFPKQIHDLLTEIEHLSDSHQLTSSAKHKLFDVIEKCSPFRPEESIIRLIRYRSEAIVPKNEFWVKELCNLLDTYFVSTKAISIRRICLNMLETVILSNRTVKTQTNICIFEETLVDNVVLQYLKDVDQDSAGDIRCVAVDILLEVAEFCTNPRRCSALFDLIKKIMDRPFQGKTTSGLDSDEENENREEMCDVKAAVNGLIVIFAKKLFAAPSSSAAISYKLLIHHLTAHYENGLNGVASSEIRHLILESLLSLRANALQQIGFNHDGVTKYSTQVKCSHTDCDNSITETLKEEKDWTIMKLILELLPNLLQNKAAVYLTETHNVANALCETLISLINDRSKNLLNYYKTNQTLCKSEFHGLIYPNLVSLIGYNDHLEMKLKRGLVMCLENGFTTQPLICIPALMLCIAEMHDIMVKTIPDVVLSLSKLSPTVNLAIPKLEFLSHHPKLLVCLEHLVFLLDNQQHSGTNASGGNKQQLHSVSNQSHEAFHTELIESCMDFLSKYTFGSYSSVPPKYPITDFILDRKQCCSWLVGQKIITITTSGCNARVSQDGLCEECNKICKSVDNIIGCSTNDEVAHYMSSGSQQQPHHTQLYRSESETSADLQSSQIGRKRHRSYQHSASSNHNKPESRAFDDSNLRLTSNSSRSATLRDQCCSCWCQGWAEILIQAPSGNTSWITRIQNRLSQPSFATECSLPDLTSIYNQKDTYEEKKPILESNVRDFRKSGNFDVRSFSTPPSVFKRSSSSPEMEKNEVFDEVPNDKEAEYLNQESLENHCKRSDLDSPLETSNLGLHDPPSIVTYARSSSLGCMSPTKPSVKSIERKNSFSKTKLKLDLNSTPNSNNLELSCNPSLSPLKPSSPNIACKTPQKTPSKLDNIPEQGGHSGHRERVHTISVMSPAQKGNLKRLPLFQKSTGTVPRSSGLSPAFVFLQFFYNTSTNAGEKPILLPRNDPTIAATFNVIDFTLPYETHKIGVVYIGPGQIEDCVTIMSNTAGSLRYTAFLKGLGNLIRLSSVKPEQIYLGGLTTDGSDGQFAFYWEDRLTQVIFHVATLIPNKSTDPQRNNKKKHIGNDYVVIVYNDSGEDFSLTTLKGRGQFTYVCIVITPTDYQTNRVHFQTIPEVSDLIGHKYPVMVSDTVLPHFVRQLSIQANLACLVYKWRCTNPSSPYTSNSVERLRKIKSLRQKALKLNANEYNINANSQGYKLPPFNDYAAAESEKFGTNQPTHFAFPDDFTNYV</sequence>
<accession>A0A443RLF2</accession>
<keyword evidence="1" id="KW-0343">GTPase activation</keyword>
<feature type="domain" description="Rap-GAP" evidence="3">
    <location>
        <begin position="1091"/>
        <end position="1321"/>
    </location>
</feature>
<dbReference type="Gene3D" id="3.40.50.11210">
    <property type="entry name" value="Rap/Ran-GAP"/>
    <property type="match status" value="1"/>
</dbReference>
<dbReference type="PRINTS" id="PR01431">
    <property type="entry name" value="TUBERIN"/>
</dbReference>
<dbReference type="GO" id="GO:0033596">
    <property type="term" value="C:TSC1-TSC2 complex"/>
    <property type="evidence" value="ECO:0007669"/>
    <property type="project" value="InterPro"/>
</dbReference>
<dbReference type="OrthoDB" id="5797019at2759"/>
<dbReference type="GO" id="GO:0030178">
    <property type="term" value="P:negative regulation of Wnt signaling pathway"/>
    <property type="evidence" value="ECO:0007669"/>
    <property type="project" value="TreeGrafter"/>
</dbReference>
<evidence type="ECO:0000313" key="4">
    <source>
        <dbReference type="EMBL" id="RWS16104.1"/>
    </source>
</evidence>
<evidence type="ECO:0000259" key="3">
    <source>
        <dbReference type="PROSITE" id="PS50085"/>
    </source>
</evidence>
<dbReference type="Proteomes" id="UP000285301">
    <property type="component" value="Unassembled WGS sequence"/>
</dbReference>
<feature type="compositionally biased region" description="Polar residues" evidence="2">
    <location>
        <begin position="1"/>
        <end position="25"/>
    </location>
</feature>
<dbReference type="InterPro" id="IPR027107">
    <property type="entry name" value="Tuberin/Ral-act_asu"/>
</dbReference>
<dbReference type="GO" id="GO:0032007">
    <property type="term" value="P:negative regulation of TOR signaling"/>
    <property type="evidence" value="ECO:0007669"/>
    <property type="project" value="InterPro"/>
</dbReference>
<feature type="non-terminal residue" evidence="4">
    <location>
        <position position="1"/>
    </location>
</feature>
<organism evidence="4 5">
    <name type="scientific">Dinothrombium tinctorium</name>
    <dbReference type="NCBI Taxonomy" id="1965070"/>
    <lineage>
        <taxon>Eukaryota</taxon>
        <taxon>Metazoa</taxon>
        <taxon>Ecdysozoa</taxon>
        <taxon>Arthropoda</taxon>
        <taxon>Chelicerata</taxon>
        <taxon>Arachnida</taxon>
        <taxon>Acari</taxon>
        <taxon>Acariformes</taxon>
        <taxon>Trombidiformes</taxon>
        <taxon>Prostigmata</taxon>
        <taxon>Anystina</taxon>
        <taxon>Parasitengona</taxon>
        <taxon>Trombidioidea</taxon>
        <taxon>Trombidiidae</taxon>
        <taxon>Dinothrombium</taxon>
    </lineage>
</organism>
<keyword evidence="5" id="KW-1185">Reference proteome</keyword>
<dbReference type="InterPro" id="IPR000331">
    <property type="entry name" value="Rap/Ran_GAP_dom"/>
</dbReference>
<feature type="region of interest" description="Disordered" evidence="2">
    <location>
        <begin position="999"/>
        <end position="1019"/>
    </location>
</feature>
<name>A0A443RLF2_9ACAR</name>
<dbReference type="PROSITE" id="PS50085">
    <property type="entry name" value="RAPGAP"/>
    <property type="match status" value="1"/>
</dbReference>
<evidence type="ECO:0000256" key="1">
    <source>
        <dbReference type="ARBA" id="ARBA00022468"/>
    </source>
</evidence>
<dbReference type="PANTHER" id="PTHR10063:SF0">
    <property type="entry name" value="TUBERIN"/>
    <property type="match status" value="1"/>
</dbReference>
<reference evidence="4 5" key="1">
    <citation type="journal article" date="2018" name="Gigascience">
        <title>Genomes of trombidid mites reveal novel predicted allergens and laterally-transferred genes associated with secondary metabolism.</title>
        <authorList>
            <person name="Dong X."/>
            <person name="Chaisiri K."/>
            <person name="Xia D."/>
            <person name="Armstrong S.D."/>
            <person name="Fang Y."/>
            <person name="Donnelly M.J."/>
            <person name="Kadowaki T."/>
            <person name="McGarry J.W."/>
            <person name="Darby A.C."/>
            <person name="Makepeace B.L."/>
        </authorList>
    </citation>
    <scope>NUCLEOTIDE SEQUENCE [LARGE SCALE GENOMIC DNA]</scope>
    <source>
        <strain evidence="4">UoL-WK</strain>
    </source>
</reference>
<feature type="region of interest" description="Disordered" evidence="2">
    <location>
        <begin position="1"/>
        <end position="27"/>
    </location>
</feature>
<dbReference type="InterPro" id="IPR018515">
    <property type="entry name" value="Tuberin-type_domain"/>
</dbReference>
<dbReference type="SUPFAM" id="SSF111347">
    <property type="entry name" value="Rap/Ran-GAP"/>
    <property type="match status" value="1"/>
</dbReference>
<gene>
    <name evidence="4" type="ORF">B4U79_10259</name>
</gene>
<dbReference type="PANTHER" id="PTHR10063">
    <property type="entry name" value="TUBERIN"/>
    <property type="match status" value="1"/>
</dbReference>
<feature type="region of interest" description="Disordered" evidence="2">
    <location>
        <begin position="737"/>
        <end position="771"/>
    </location>
</feature>
<dbReference type="GO" id="GO:0051726">
    <property type="term" value="P:regulation of cell cycle"/>
    <property type="evidence" value="ECO:0007669"/>
    <property type="project" value="TreeGrafter"/>
</dbReference>
<dbReference type="GO" id="GO:0005096">
    <property type="term" value="F:GTPase activator activity"/>
    <property type="evidence" value="ECO:0007669"/>
    <property type="project" value="UniProtKB-KW"/>
</dbReference>